<feature type="domain" description="Aminoacyl-tRNA synthetase class Ia" evidence="9">
    <location>
        <begin position="31"/>
        <end position="311"/>
    </location>
</feature>
<sequence length="311" mass="36109">MPEFLPRAKLKNYPSRNLILMKRKGTIHFRASFTLDPVIQKQVKEAFVKLYQDGLIYRGETPELAAKREVFEETNLVVENLENIAEEIEEKEKILAVKFVDYNSWEVKEGSGLYRSFFTNFDEYLKPLNSAKNDYLLVATSRPETIFADVALFINPHDQPDESIKIDFGSGVLKCTPGHDFADYELGKKYQLPIISCVNEKGILNELAGPWQGREISSIREEFVAKLVEKKICVKIKEYETNLAYSSKSGAVIEPLLSQQWFLDLPALIKEVEKKQPNFLSKIEFMPNQFQKKIEDWKNKTHEWCISRQLW</sequence>
<dbReference type="Gene3D" id="3.90.740.10">
    <property type="entry name" value="Valyl/Leucyl/Isoleucyl-tRNA synthetase, editing domain"/>
    <property type="match status" value="1"/>
</dbReference>
<evidence type="ECO:0000256" key="2">
    <source>
        <dbReference type="ARBA" id="ARBA00022598"/>
    </source>
</evidence>
<keyword evidence="2" id="KW-0436">Ligase</keyword>
<evidence type="ECO:0000256" key="6">
    <source>
        <dbReference type="ARBA" id="ARBA00023146"/>
    </source>
</evidence>
<dbReference type="PROSITE" id="PS00893">
    <property type="entry name" value="NUDIX_BOX"/>
    <property type="match status" value="1"/>
</dbReference>
<protein>
    <recommendedName>
        <fullName evidence="1">valine--tRNA ligase</fullName>
        <ecNumber evidence="1">6.1.1.9</ecNumber>
    </recommendedName>
    <alternativeName>
        <fullName evidence="7">Valyl-tRNA synthetase</fullName>
    </alternativeName>
</protein>
<keyword evidence="6" id="KW-0030">Aminoacyl-tRNA synthetase</keyword>
<keyword evidence="4" id="KW-0067">ATP-binding</keyword>
<gene>
    <name evidence="10" type="ORF">ALEPTO_LOCUS11712</name>
</gene>
<dbReference type="InterPro" id="IPR002303">
    <property type="entry name" value="Valyl-tRNA_ligase"/>
</dbReference>
<evidence type="ECO:0000256" key="5">
    <source>
        <dbReference type="ARBA" id="ARBA00022917"/>
    </source>
</evidence>
<keyword evidence="3" id="KW-0547">Nucleotide-binding</keyword>
<evidence type="ECO:0000313" key="11">
    <source>
        <dbReference type="Proteomes" id="UP000789508"/>
    </source>
</evidence>
<dbReference type="EC" id="6.1.1.9" evidence="1"/>
<dbReference type="OrthoDB" id="2400002at2759"/>
<dbReference type="EMBL" id="CAJVPS010020742">
    <property type="protein sequence ID" value="CAG8705241.1"/>
    <property type="molecule type" value="Genomic_DNA"/>
</dbReference>
<organism evidence="10 11">
    <name type="scientific">Ambispora leptoticha</name>
    <dbReference type="NCBI Taxonomy" id="144679"/>
    <lineage>
        <taxon>Eukaryota</taxon>
        <taxon>Fungi</taxon>
        <taxon>Fungi incertae sedis</taxon>
        <taxon>Mucoromycota</taxon>
        <taxon>Glomeromycotina</taxon>
        <taxon>Glomeromycetes</taxon>
        <taxon>Archaeosporales</taxon>
        <taxon>Ambisporaceae</taxon>
        <taxon>Ambispora</taxon>
    </lineage>
</organism>
<dbReference type="InterPro" id="IPR009008">
    <property type="entry name" value="Val/Leu/Ile-tRNA-synth_edit"/>
</dbReference>
<keyword evidence="5" id="KW-0648">Protein biosynthesis</keyword>
<evidence type="ECO:0000313" key="10">
    <source>
        <dbReference type="EMBL" id="CAG8705241.1"/>
    </source>
</evidence>
<dbReference type="SUPFAM" id="SSF55811">
    <property type="entry name" value="Nudix"/>
    <property type="match status" value="1"/>
</dbReference>
<dbReference type="PANTHER" id="PTHR11946">
    <property type="entry name" value="VALYL-TRNA SYNTHETASES"/>
    <property type="match status" value="1"/>
</dbReference>
<dbReference type="InterPro" id="IPR015797">
    <property type="entry name" value="NUDIX_hydrolase-like_dom_sf"/>
</dbReference>
<dbReference type="GO" id="GO:0005524">
    <property type="term" value="F:ATP binding"/>
    <property type="evidence" value="ECO:0007669"/>
    <property type="project" value="UniProtKB-KW"/>
</dbReference>
<evidence type="ECO:0000256" key="7">
    <source>
        <dbReference type="ARBA" id="ARBA00029936"/>
    </source>
</evidence>
<dbReference type="GO" id="GO:0005829">
    <property type="term" value="C:cytosol"/>
    <property type="evidence" value="ECO:0007669"/>
    <property type="project" value="TreeGrafter"/>
</dbReference>
<proteinExistence type="predicted"/>
<dbReference type="SUPFAM" id="SSF52374">
    <property type="entry name" value="Nucleotidylyl transferase"/>
    <property type="match status" value="1"/>
</dbReference>
<dbReference type="Proteomes" id="UP000789508">
    <property type="component" value="Unassembled WGS sequence"/>
</dbReference>
<dbReference type="AlphaFoldDB" id="A0A9N9N621"/>
<dbReference type="SUPFAM" id="SSF50677">
    <property type="entry name" value="ValRS/IleRS/LeuRS editing domain"/>
    <property type="match status" value="1"/>
</dbReference>
<feature type="coiled-coil region" evidence="8">
    <location>
        <begin position="71"/>
        <end position="98"/>
    </location>
</feature>
<evidence type="ECO:0000256" key="4">
    <source>
        <dbReference type="ARBA" id="ARBA00022840"/>
    </source>
</evidence>
<dbReference type="GO" id="GO:0006438">
    <property type="term" value="P:valyl-tRNA aminoacylation"/>
    <property type="evidence" value="ECO:0007669"/>
    <property type="project" value="InterPro"/>
</dbReference>
<name>A0A9N9N621_9GLOM</name>
<evidence type="ECO:0000259" key="9">
    <source>
        <dbReference type="Pfam" id="PF00133"/>
    </source>
</evidence>
<keyword evidence="8" id="KW-0175">Coiled coil</keyword>
<reference evidence="10" key="1">
    <citation type="submission" date="2021-06" db="EMBL/GenBank/DDBJ databases">
        <authorList>
            <person name="Kallberg Y."/>
            <person name="Tangrot J."/>
            <person name="Rosling A."/>
        </authorList>
    </citation>
    <scope>NUCLEOTIDE SEQUENCE</scope>
    <source>
        <strain evidence="10">FL130A</strain>
    </source>
</reference>
<dbReference type="Pfam" id="PF00133">
    <property type="entry name" value="tRNA-synt_1"/>
    <property type="match status" value="1"/>
</dbReference>
<evidence type="ECO:0000256" key="8">
    <source>
        <dbReference type="SAM" id="Coils"/>
    </source>
</evidence>
<dbReference type="GO" id="GO:0004832">
    <property type="term" value="F:valine-tRNA ligase activity"/>
    <property type="evidence" value="ECO:0007669"/>
    <property type="project" value="UniProtKB-EC"/>
</dbReference>
<dbReference type="PANTHER" id="PTHR11946:SF93">
    <property type="entry name" value="VALINE--TRNA LIGASE, CHLOROPLASTIC_MITOCHONDRIAL 2"/>
    <property type="match status" value="1"/>
</dbReference>
<evidence type="ECO:0000256" key="1">
    <source>
        <dbReference type="ARBA" id="ARBA00013169"/>
    </source>
</evidence>
<evidence type="ECO:0000256" key="3">
    <source>
        <dbReference type="ARBA" id="ARBA00022741"/>
    </source>
</evidence>
<dbReference type="InterPro" id="IPR020084">
    <property type="entry name" value="NUDIX_hydrolase_CS"/>
</dbReference>
<accession>A0A9N9N621</accession>
<comment type="caution">
    <text evidence="10">The sequence shown here is derived from an EMBL/GenBank/DDBJ whole genome shotgun (WGS) entry which is preliminary data.</text>
</comment>
<dbReference type="InterPro" id="IPR002300">
    <property type="entry name" value="aa-tRNA-synth_Ia"/>
</dbReference>
<keyword evidence="11" id="KW-1185">Reference proteome</keyword>
<dbReference type="Gene3D" id="3.90.79.10">
    <property type="entry name" value="Nucleoside Triphosphate Pyrophosphohydrolase"/>
    <property type="match status" value="1"/>
</dbReference>
<dbReference type="GO" id="GO:0002161">
    <property type="term" value="F:aminoacyl-tRNA deacylase activity"/>
    <property type="evidence" value="ECO:0007669"/>
    <property type="project" value="InterPro"/>
</dbReference>